<feature type="domain" description="CRAL-TRIO" evidence="1">
    <location>
        <begin position="93"/>
        <end position="259"/>
    </location>
</feature>
<dbReference type="Proteomes" id="UP001153620">
    <property type="component" value="Chromosome 2"/>
</dbReference>
<gene>
    <name evidence="2" type="ORF">CHIRRI_LOCUS5942</name>
</gene>
<dbReference type="InterPro" id="IPR036273">
    <property type="entry name" value="CRAL/TRIO_N_dom_sf"/>
</dbReference>
<dbReference type="CDD" id="cd00170">
    <property type="entry name" value="SEC14"/>
    <property type="match status" value="1"/>
</dbReference>
<dbReference type="PANTHER" id="PTHR10174:SF213">
    <property type="entry name" value="CRAL-TRIO DOMAIN-CONTAINING PROTEIN"/>
    <property type="match status" value="1"/>
</dbReference>
<dbReference type="SMART" id="SM00516">
    <property type="entry name" value="SEC14"/>
    <property type="match status" value="1"/>
</dbReference>
<dbReference type="PANTHER" id="PTHR10174">
    <property type="entry name" value="ALPHA-TOCOPHEROL TRANSFER PROTEIN-RELATED"/>
    <property type="match status" value="1"/>
</dbReference>
<dbReference type="SUPFAM" id="SSF46938">
    <property type="entry name" value="CRAL/TRIO N-terminal domain"/>
    <property type="match status" value="1"/>
</dbReference>
<dbReference type="SUPFAM" id="SSF52087">
    <property type="entry name" value="CRAL/TRIO domain"/>
    <property type="match status" value="1"/>
</dbReference>
<protein>
    <recommendedName>
        <fullName evidence="1">CRAL-TRIO domain-containing protein</fullName>
    </recommendedName>
</protein>
<dbReference type="GO" id="GO:1902936">
    <property type="term" value="F:phosphatidylinositol bisphosphate binding"/>
    <property type="evidence" value="ECO:0007669"/>
    <property type="project" value="TreeGrafter"/>
</dbReference>
<dbReference type="GO" id="GO:0016020">
    <property type="term" value="C:membrane"/>
    <property type="evidence" value="ECO:0007669"/>
    <property type="project" value="TreeGrafter"/>
</dbReference>
<dbReference type="OrthoDB" id="6432525at2759"/>
<evidence type="ECO:0000259" key="1">
    <source>
        <dbReference type="PROSITE" id="PS50191"/>
    </source>
</evidence>
<dbReference type="InterPro" id="IPR001251">
    <property type="entry name" value="CRAL-TRIO_dom"/>
</dbReference>
<dbReference type="EMBL" id="OU895878">
    <property type="protein sequence ID" value="CAG9803040.1"/>
    <property type="molecule type" value="Genomic_DNA"/>
</dbReference>
<dbReference type="Pfam" id="PF00650">
    <property type="entry name" value="CRAL_TRIO"/>
    <property type="match status" value="1"/>
</dbReference>
<proteinExistence type="predicted"/>
<dbReference type="InterPro" id="IPR036865">
    <property type="entry name" value="CRAL-TRIO_dom_sf"/>
</dbReference>
<dbReference type="PROSITE" id="PS50191">
    <property type="entry name" value="CRAL_TRIO"/>
    <property type="match status" value="1"/>
</dbReference>
<evidence type="ECO:0000313" key="2">
    <source>
        <dbReference type="EMBL" id="CAG9803040.1"/>
    </source>
</evidence>
<dbReference type="Gene3D" id="3.40.525.10">
    <property type="entry name" value="CRAL-TRIO lipid binding domain"/>
    <property type="match status" value="1"/>
</dbReference>
<reference evidence="2" key="2">
    <citation type="submission" date="2022-10" db="EMBL/GenBank/DDBJ databases">
        <authorList>
            <consortium name="ENA_rothamsted_submissions"/>
            <consortium name="culmorum"/>
            <person name="King R."/>
        </authorList>
    </citation>
    <scope>NUCLEOTIDE SEQUENCE</scope>
</reference>
<dbReference type="PRINTS" id="PR00180">
    <property type="entry name" value="CRETINALDHBP"/>
</dbReference>
<dbReference type="AlphaFoldDB" id="A0A9N9WT24"/>
<accession>A0A9N9WT24</accession>
<organism evidence="2 3">
    <name type="scientific">Chironomus riparius</name>
    <dbReference type="NCBI Taxonomy" id="315576"/>
    <lineage>
        <taxon>Eukaryota</taxon>
        <taxon>Metazoa</taxon>
        <taxon>Ecdysozoa</taxon>
        <taxon>Arthropoda</taxon>
        <taxon>Hexapoda</taxon>
        <taxon>Insecta</taxon>
        <taxon>Pterygota</taxon>
        <taxon>Neoptera</taxon>
        <taxon>Endopterygota</taxon>
        <taxon>Diptera</taxon>
        <taxon>Nematocera</taxon>
        <taxon>Chironomoidea</taxon>
        <taxon>Chironomidae</taxon>
        <taxon>Chironominae</taxon>
        <taxon>Chironomus</taxon>
    </lineage>
</organism>
<evidence type="ECO:0000313" key="3">
    <source>
        <dbReference type="Proteomes" id="UP001153620"/>
    </source>
</evidence>
<reference evidence="2" key="1">
    <citation type="submission" date="2022-01" db="EMBL/GenBank/DDBJ databases">
        <authorList>
            <person name="King R."/>
        </authorList>
    </citation>
    <scope>NUCLEOTIDE SEQUENCE</scope>
</reference>
<name>A0A9N9WT24_9DIPT</name>
<sequence length="292" mass="34027">MDQTEVRQAIKVILDKGYNYEDVISRMSFGQEEINQMKERLEKVSVVPIVQDKLCLQFLYGCNGNIDEAVNRIEKYYQIKTTSPDLFWNRDPESEDLQLSFKVAQMAALPITPNNYFVFIYRTVDIDSKKFNFDSVFKTFMMMAENAMITNGPQDGAIFISDWKVSSFGHIFRPRISSIKKALDYIQNASPLKTRAVHILNASHLFQTLFSIIKPFMKKELSDVIHIHTPDLDYNEFFEKYVPRHCMPSDYGGSLQSFDELYSKNVETLMSMKEYFSLEELHCKSRLEKTSL</sequence>
<keyword evidence="3" id="KW-1185">Reference proteome</keyword>